<sequence length="266" mass="30625">MIDIHTHSRFSMDSIADPEKNVVNAIERGIEVLAFTDHIDRTIENESIDYTFNFNEYIEVLDFIRHRYAERIEVLIGLEIGLNLNVKTMMEELMENLDFDFFIGSIHSLDEKDIATVLRRSTPDIESYYTHYYETMLENIETTRGFQVVGHIDYIDRYIEDKSAIPPFSAYRDIVAAILEAAIQKDLAIEYNTAGRYKGLDHANPKDEILSLYRDLGGDNVTLSSDAHKSVHIGRGIAAGAAHLEALGFEEVVYYRKKKPVRRRLR</sequence>
<evidence type="ECO:0000256" key="6">
    <source>
        <dbReference type="ARBA" id="ARBA00023102"/>
    </source>
</evidence>
<keyword evidence="5 8" id="KW-0378">Hydrolase</keyword>
<evidence type="ECO:0000256" key="8">
    <source>
        <dbReference type="RuleBase" id="RU366003"/>
    </source>
</evidence>
<dbReference type="SUPFAM" id="SSF89550">
    <property type="entry name" value="PHP domain-like"/>
    <property type="match status" value="1"/>
</dbReference>
<dbReference type="EMBL" id="LR134523">
    <property type="protein sequence ID" value="VEJ36209.1"/>
    <property type="molecule type" value="Genomic_DNA"/>
</dbReference>
<comment type="catalytic activity">
    <reaction evidence="7 8">
        <text>L-histidinol phosphate + H2O = L-histidinol + phosphate</text>
        <dbReference type="Rhea" id="RHEA:14465"/>
        <dbReference type="ChEBI" id="CHEBI:15377"/>
        <dbReference type="ChEBI" id="CHEBI:43474"/>
        <dbReference type="ChEBI" id="CHEBI:57699"/>
        <dbReference type="ChEBI" id="CHEBI:57980"/>
        <dbReference type="EC" id="3.1.3.15"/>
    </reaction>
</comment>
<comment type="pathway">
    <text evidence="1 8">Amino-acid biosynthesis; L-histidine biosynthesis; L-histidine from 5-phospho-alpha-D-ribose 1-diphosphate: step 8/9.</text>
</comment>
<dbReference type="Proteomes" id="UP000269544">
    <property type="component" value="Chromosome"/>
</dbReference>
<comment type="similarity">
    <text evidence="2 8">Belongs to the PHP hydrolase family. HisK subfamily.</text>
</comment>
<dbReference type="Pfam" id="PF02811">
    <property type="entry name" value="PHP"/>
    <property type="match status" value="1"/>
</dbReference>
<dbReference type="GO" id="GO:0005737">
    <property type="term" value="C:cytoplasm"/>
    <property type="evidence" value="ECO:0007669"/>
    <property type="project" value="TreeGrafter"/>
</dbReference>
<evidence type="ECO:0000256" key="3">
    <source>
        <dbReference type="ARBA" id="ARBA00013085"/>
    </source>
</evidence>
<dbReference type="Gene3D" id="3.20.20.140">
    <property type="entry name" value="Metal-dependent hydrolases"/>
    <property type="match status" value="1"/>
</dbReference>
<dbReference type="PANTHER" id="PTHR21039">
    <property type="entry name" value="HISTIDINOL PHOSPHATASE-RELATED"/>
    <property type="match status" value="1"/>
</dbReference>
<evidence type="ECO:0000256" key="2">
    <source>
        <dbReference type="ARBA" id="ARBA00009152"/>
    </source>
</evidence>
<reference evidence="10 11" key="1">
    <citation type="submission" date="2018-12" db="EMBL/GenBank/DDBJ databases">
        <authorList>
            <consortium name="Pathogen Informatics"/>
        </authorList>
    </citation>
    <scope>NUCLEOTIDE SEQUENCE [LARGE SCALE GENOMIC DNA]</scope>
    <source>
        <strain evidence="10 11">NCTC13079</strain>
    </source>
</reference>
<dbReference type="EC" id="3.1.3.15" evidence="3 8"/>
<name>A0A448V341_9FIRM</name>
<evidence type="ECO:0000256" key="5">
    <source>
        <dbReference type="ARBA" id="ARBA00022801"/>
    </source>
</evidence>
<keyword evidence="6 8" id="KW-0368">Histidine biosynthesis</keyword>
<keyword evidence="11" id="KW-1185">Reference proteome</keyword>
<dbReference type="GO" id="GO:0004401">
    <property type="term" value="F:histidinol-phosphatase activity"/>
    <property type="evidence" value="ECO:0007669"/>
    <property type="project" value="UniProtKB-UniRule"/>
</dbReference>
<dbReference type="InterPro" id="IPR004013">
    <property type="entry name" value="PHP_dom"/>
</dbReference>
<gene>
    <name evidence="10" type="ORF">NCTC13079_01413</name>
</gene>
<dbReference type="InterPro" id="IPR016195">
    <property type="entry name" value="Pol/histidinol_Pase-like"/>
</dbReference>
<dbReference type="PANTHER" id="PTHR21039:SF0">
    <property type="entry name" value="HISTIDINOL-PHOSPHATASE"/>
    <property type="match status" value="1"/>
</dbReference>
<keyword evidence="4 8" id="KW-0028">Amino-acid biosynthesis</keyword>
<dbReference type="GO" id="GO:0000105">
    <property type="term" value="P:L-histidine biosynthetic process"/>
    <property type="evidence" value="ECO:0007669"/>
    <property type="project" value="UniProtKB-UniRule"/>
</dbReference>
<dbReference type="InterPro" id="IPR003141">
    <property type="entry name" value="Pol/His_phosphatase_N"/>
</dbReference>
<accession>A0A448V341</accession>
<evidence type="ECO:0000313" key="10">
    <source>
        <dbReference type="EMBL" id="VEJ36209.1"/>
    </source>
</evidence>
<evidence type="ECO:0000313" key="11">
    <source>
        <dbReference type="Proteomes" id="UP000269544"/>
    </source>
</evidence>
<dbReference type="InterPro" id="IPR010140">
    <property type="entry name" value="Histidinol_P_phosphatase_HisJ"/>
</dbReference>
<dbReference type="UniPathway" id="UPA00031">
    <property type="reaction ID" value="UER00013"/>
</dbReference>
<dbReference type="NCBIfam" id="TIGR01856">
    <property type="entry name" value="hisJ_fam"/>
    <property type="match status" value="1"/>
</dbReference>
<evidence type="ECO:0000256" key="1">
    <source>
        <dbReference type="ARBA" id="ARBA00004970"/>
    </source>
</evidence>
<dbReference type="OrthoDB" id="9775255at2"/>
<dbReference type="KEGG" id="piv:NCTC13079_01413"/>
<feature type="domain" description="Polymerase/histidinol phosphatase N-terminal" evidence="9">
    <location>
        <begin position="2"/>
        <end position="84"/>
    </location>
</feature>
<protein>
    <recommendedName>
        <fullName evidence="3 8">Histidinol-phosphatase</fullName>
        <shortName evidence="8">HolPase</shortName>
        <ecNumber evidence="3 8">3.1.3.15</ecNumber>
    </recommendedName>
</protein>
<dbReference type="RefSeq" id="WP_126466113.1">
    <property type="nucleotide sequence ID" value="NZ_LR134523.1"/>
</dbReference>
<evidence type="ECO:0000256" key="4">
    <source>
        <dbReference type="ARBA" id="ARBA00022605"/>
    </source>
</evidence>
<evidence type="ECO:0000259" key="9">
    <source>
        <dbReference type="SMART" id="SM00481"/>
    </source>
</evidence>
<dbReference type="SMART" id="SM00481">
    <property type="entry name" value="POLIIIAc"/>
    <property type="match status" value="1"/>
</dbReference>
<evidence type="ECO:0000256" key="7">
    <source>
        <dbReference type="ARBA" id="ARBA00049158"/>
    </source>
</evidence>
<proteinExistence type="inferred from homology"/>
<organism evidence="10 11">
    <name type="scientific">Aedoeadaptatus ivorii</name>
    <dbReference type="NCBI Taxonomy" id="54006"/>
    <lineage>
        <taxon>Bacteria</taxon>
        <taxon>Bacillati</taxon>
        <taxon>Bacillota</taxon>
        <taxon>Tissierellia</taxon>
        <taxon>Tissierellales</taxon>
        <taxon>Peptoniphilaceae</taxon>
        <taxon>Aedoeadaptatus</taxon>
    </lineage>
</organism>
<dbReference type="AlphaFoldDB" id="A0A448V341"/>